<dbReference type="GO" id="GO:0055085">
    <property type="term" value="P:transmembrane transport"/>
    <property type="evidence" value="ECO:0007669"/>
    <property type="project" value="InterPro"/>
</dbReference>
<dbReference type="SUPFAM" id="SSF161098">
    <property type="entry name" value="MetI-like"/>
    <property type="match status" value="1"/>
</dbReference>
<feature type="transmembrane region" description="Helical" evidence="7">
    <location>
        <begin position="40"/>
        <end position="60"/>
    </location>
</feature>
<dbReference type="STRING" id="273678.RS84_00757"/>
<keyword evidence="2 7" id="KW-0813">Transport</keyword>
<keyword evidence="6 7" id="KW-0472">Membrane</keyword>
<feature type="domain" description="ABC transmembrane type-1" evidence="8">
    <location>
        <begin position="100"/>
        <end position="313"/>
    </location>
</feature>
<keyword evidence="4 7" id="KW-0812">Transmembrane</keyword>
<evidence type="ECO:0000256" key="2">
    <source>
        <dbReference type="ARBA" id="ARBA00022448"/>
    </source>
</evidence>
<dbReference type="Gene3D" id="1.10.3720.10">
    <property type="entry name" value="MetI-like"/>
    <property type="match status" value="1"/>
</dbReference>
<feature type="transmembrane region" description="Helical" evidence="7">
    <location>
        <begin position="137"/>
        <end position="157"/>
    </location>
</feature>
<comment type="similarity">
    <text evidence="7">Belongs to the binding-protein-dependent transport system permease family.</text>
</comment>
<dbReference type="InterPro" id="IPR035906">
    <property type="entry name" value="MetI-like_sf"/>
</dbReference>
<evidence type="ECO:0000256" key="3">
    <source>
        <dbReference type="ARBA" id="ARBA00022475"/>
    </source>
</evidence>
<dbReference type="PANTHER" id="PTHR30193:SF37">
    <property type="entry name" value="INNER MEMBRANE ABC TRANSPORTER PERMEASE PROTEIN YCJO"/>
    <property type="match status" value="1"/>
</dbReference>
<gene>
    <name evidence="9" type="primary">araP_1</name>
    <name evidence="9" type="ORF">RS84_00757</name>
</gene>
<dbReference type="AlphaFoldDB" id="A0A0M2HR09"/>
<dbReference type="Pfam" id="PF00528">
    <property type="entry name" value="BPD_transp_1"/>
    <property type="match status" value="1"/>
</dbReference>
<dbReference type="InterPro" id="IPR000515">
    <property type="entry name" value="MetI-like"/>
</dbReference>
<proteinExistence type="inferred from homology"/>
<keyword evidence="5 7" id="KW-1133">Transmembrane helix</keyword>
<dbReference type="EMBL" id="JYJB01000005">
    <property type="protein sequence ID" value="KJL49126.1"/>
    <property type="molecule type" value="Genomic_DNA"/>
</dbReference>
<evidence type="ECO:0000256" key="6">
    <source>
        <dbReference type="ARBA" id="ARBA00023136"/>
    </source>
</evidence>
<feature type="transmembrane region" description="Helical" evidence="7">
    <location>
        <begin position="292"/>
        <end position="313"/>
    </location>
</feature>
<evidence type="ECO:0000259" key="8">
    <source>
        <dbReference type="PROSITE" id="PS50928"/>
    </source>
</evidence>
<feature type="transmembrane region" description="Helical" evidence="7">
    <location>
        <begin position="233"/>
        <end position="254"/>
    </location>
</feature>
<organism evidence="9 10">
    <name type="scientific">Microbacterium hydrocarbonoxydans</name>
    <dbReference type="NCBI Taxonomy" id="273678"/>
    <lineage>
        <taxon>Bacteria</taxon>
        <taxon>Bacillati</taxon>
        <taxon>Actinomycetota</taxon>
        <taxon>Actinomycetes</taxon>
        <taxon>Micrococcales</taxon>
        <taxon>Microbacteriaceae</taxon>
        <taxon>Microbacterium</taxon>
    </lineage>
</organism>
<dbReference type="OrthoDB" id="9805974at2"/>
<evidence type="ECO:0000256" key="5">
    <source>
        <dbReference type="ARBA" id="ARBA00022989"/>
    </source>
</evidence>
<name>A0A0M2HR09_9MICO</name>
<dbReference type="PANTHER" id="PTHR30193">
    <property type="entry name" value="ABC TRANSPORTER PERMEASE PROTEIN"/>
    <property type="match status" value="1"/>
</dbReference>
<dbReference type="InterPro" id="IPR051393">
    <property type="entry name" value="ABC_transporter_permease"/>
</dbReference>
<evidence type="ECO:0000256" key="4">
    <source>
        <dbReference type="ARBA" id="ARBA00022692"/>
    </source>
</evidence>
<feature type="transmembrane region" description="Helical" evidence="7">
    <location>
        <begin position="104"/>
        <end position="125"/>
    </location>
</feature>
<accession>A0A0M2HR09</accession>
<keyword evidence="3" id="KW-1003">Cell membrane</keyword>
<feature type="transmembrane region" description="Helical" evidence="7">
    <location>
        <begin position="187"/>
        <end position="212"/>
    </location>
</feature>
<evidence type="ECO:0000256" key="1">
    <source>
        <dbReference type="ARBA" id="ARBA00004651"/>
    </source>
</evidence>
<protein>
    <submittedName>
        <fullName evidence="9">L-arabinose transport system permease protein AraP</fullName>
    </submittedName>
</protein>
<dbReference type="RefSeq" id="WP_045256391.1">
    <property type="nucleotide sequence ID" value="NZ_JYJB01000005.1"/>
</dbReference>
<comment type="caution">
    <text evidence="9">The sequence shown here is derived from an EMBL/GenBank/DDBJ whole genome shotgun (WGS) entry which is preliminary data.</text>
</comment>
<evidence type="ECO:0000256" key="7">
    <source>
        <dbReference type="RuleBase" id="RU363032"/>
    </source>
</evidence>
<sequence>MTIHAADAATAADAPKAAAGAIAFPPPARRRRRHRTQGQWWIPWAFLTPALLLFLVFRYIPMVQAIQMSVENVRPYLGNEFVGAQNYQVILSDPAFRDATINTVILAVGQTVGCLLLGFLLALLLEGQTRKLSFIRSAAFLPVVVPMAVVAELWRIMYYPSADGFLNNIIGLVGLGPSEYINSPDSAMWSVMLMGIWRGGPYDMMIILAGLAGIDRGLYEAATVDGANRWQRIVHVTLPGLRPVFTILFILAAIRGFRVFTEVFLMTNGGPNGATEVVMTLLYKLGLEQGKLGVGSAGAVLLFLATLVLTLAVQLMTRRKKDA</sequence>
<dbReference type="PATRIC" id="fig|273678.4.peg.752"/>
<dbReference type="CDD" id="cd06261">
    <property type="entry name" value="TM_PBP2"/>
    <property type="match status" value="1"/>
</dbReference>
<dbReference type="GO" id="GO:0005886">
    <property type="term" value="C:plasma membrane"/>
    <property type="evidence" value="ECO:0007669"/>
    <property type="project" value="UniProtKB-SubCell"/>
</dbReference>
<comment type="subcellular location">
    <subcellularLocation>
        <location evidence="1 7">Cell membrane</location>
        <topology evidence="1 7">Multi-pass membrane protein</topology>
    </subcellularLocation>
</comment>
<dbReference type="Proteomes" id="UP000033900">
    <property type="component" value="Unassembled WGS sequence"/>
</dbReference>
<keyword evidence="10" id="KW-1185">Reference proteome</keyword>
<dbReference type="PROSITE" id="PS50928">
    <property type="entry name" value="ABC_TM1"/>
    <property type="match status" value="1"/>
</dbReference>
<reference evidence="9 10" key="1">
    <citation type="submission" date="2015-02" db="EMBL/GenBank/DDBJ databases">
        <title>Draft genome sequences of ten Microbacterium spp. with emphasis on heavy metal contaminated environments.</title>
        <authorList>
            <person name="Corretto E."/>
        </authorList>
    </citation>
    <scope>NUCLEOTIDE SEQUENCE [LARGE SCALE GENOMIC DNA]</scope>
    <source>
        <strain evidence="9 10">SA35</strain>
    </source>
</reference>
<evidence type="ECO:0000313" key="10">
    <source>
        <dbReference type="Proteomes" id="UP000033900"/>
    </source>
</evidence>
<evidence type="ECO:0000313" key="9">
    <source>
        <dbReference type="EMBL" id="KJL49126.1"/>
    </source>
</evidence>